<feature type="domain" description="Carrier" evidence="4">
    <location>
        <begin position="1759"/>
        <end position="1834"/>
    </location>
</feature>
<dbReference type="InterPro" id="IPR020845">
    <property type="entry name" value="AMP-binding_CS"/>
</dbReference>
<evidence type="ECO:0000313" key="5">
    <source>
        <dbReference type="EMBL" id="MBO9201551.1"/>
    </source>
</evidence>
<keyword evidence="2" id="KW-0596">Phosphopantetheine</keyword>
<dbReference type="InterPro" id="IPR036736">
    <property type="entry name" value="ACP-like_sf"/>
</dbReference>
<dbReference type="NCBIfam" id="TIGR01733">
    <property type="entry name" value="AA-adenyl-dom"/>
    <property type="match status" value="2"/>
</dbReference>
<dbReference type="InterPro" id="IPR023213">
    <property type="entry name" value="CAT-like_dom_sf"/>
</dbReference>
<evidence type="ECO:0000313" key="6">
    <source>
        <dbReference type="Proteomes" id="UP000677244"/>
    </source>
</evidence>
<dbReference type="InterPro" id="IPR006162">
    <property type="entry name" value="Ppantetheine_attach_site"/>
</dbReference>
<dbReference type="SMART" id="SM00823">
    <property type="entry name" value="PKS_PP"/>
    <property type="match status" value="1"/>
</dbReference>
<dbReference type="PANTHER" id="PTHR45527:SF1">
    <property type="entry name" value="FATTY ACID SYNTHASE"/>
    <property type="match status" value="1"/>
</dbReference>
<dbReference type="CDD" id="cd05930">
    <property type="entry name" value="A_NRPS"/>
    <property type="match status" value="2"/>
</dbReference>
<dbReference type="SUPFAM" id="SSF56801">
    <property type="entry name" value="Acetyl-CoA synthetase-like"/>
    <property type="match status" value="2"/>
</dbReference>
<dbReference type="PANTHER" id="PTHR45527">
    <property type="entry name" value="NONRIBOSOMAL PEPTIDE SYNTHETASE"/>
    <property type="match status" value="1"/>
</dbReference>
<dbReference type="Gene3D" id="2.30.38.10">
    <property type="entry name" value="Luciferase, Domain 3"/>
    <property type="match status" value="2"/>
</dbReference>
<dbReference type="Gene3D" id="1.10.1200.10">
    <property type="entry name" value="ACP-like"/>
    <property type="match status" value="2"/>
</dbReference>
<dbReference type="InterPro" id="IPR045851">
    <property type="entry name" value="AMP-bd_C_sf"/>
</dbReference>
<dbReference type="SUPFAM" id="SSF52777">
    <property type="entry name" value="CoA-dependent acyltransferases"/>
    <property type="match status" value="5"/>
</dbReference>
<dbReference type="Pfam" id="PF00668">
    <property type="entry name" value="Condensation"/>
    <property type="match status" value="3"/>
</dbReference>
<comment type="caution">
    <text evidence="5">The sequence shown here is derived from an EMBL/GenBank/DDBJ whole genome shotgun (WGS) entry which is preliminary data.</text>
</comment>
<keyword evidence="6" id="KW-1185">Reference proteome</keyword>
<evidence type="ECO:0000256" key="2">
    <source>
        <dbReference type="ARBA" id="ARBA00022450"/>
    </source>
</evidence>
<dbReference type="InterPro" id="IPR010071">
    <property type="entry name" value="AA_adenyl_dom"/>
</dbReference>
<dbReference type="CDD" id="cd19531">
    <property type="entry name" value="LCL_NRPS-like"/>
    <property type="match status" value="1"/>
</dbReference>
<dbReference type="Gene3D" id="3.30.559.10">
    <property type="entry name" value="Chloramphenicol acetyltransferase-like domain"/>
    <property type="match status" value="2"/>
</dbReference>
<dbReference type="Pfam" id="PF00501">
    <property type="entry name" value="AMP-binding"/>
    <property type="match status" value="2"/>
</dbReference>
<dbReference type="InterPro" id="IPR001242">
    <property type="entry name" value="Condensation_dom"/>
</dbReference>
<feature type="non-terminal residue" evidence="5">
    <location>
        <position position="1"/>
    </location>
</feature>
<comment type="cofactor">
    <cofactor evidence="1">
        <name>pantetheine 4'-phosphate</name>
        <dbReference type="ChEBI" id="CHEBI:47942"/>
    </cofactor>
</comment>
<dbReference type="Gene3D" id="3.30.559.30">
    <property type="entry name" value="Nonribosomal peptide synthetase, condensation domain"/>
    <property type="match status" value="3"/>
</dbReference>
<keyword evidence="3" id="KW-0597">Phosphoprotein</keyword>
<dbReference type="Gene3D" id="3.40.50.980">
    <property type="match status" value="4"/>
</dbReference>
<dbReference type="InterPro" id="IPR025110">
    <property type="entry name" value="AMP-bd_C"/>
</dbReference>
<dbReference type="Pfam" id="PF00550">
    <property type="entry name" value="PP-binding"/>
    <property type="match status" value="2"/>
</dbReference>
<dbReference type="PROSITE" id="PS50075">
    <property type="entry name" value="CARRIER"/>
    <property type="match status" value="2"/>
</dbReference>
<dbReference type="Pfam" id="PF13193">
    <property type="entry name" value="AMP-binding_C"/>
    <property type="match status" value="2"/>
</dbReference>
<proteinExistence type="predicted"/>
<name>A0ABS3YWK5_9BACT</name>
<dbReference type="InterPro" id="IPR009081">
    <property type="entry name" value="PP-bd_ACP"/>
</dbReference>
<dbReference type="PROSITE" id="PS00455">
    <property type="entry name" value="AMP_BINDING"/>
    <property type="match status" value="2"/>
</dbReference>
<dbReference type="RefSeq" id="WP_209139605.1">
    <property type="nucleotide sequence ID" value="NZ_JAGHKO010000004.1"/>
</dbReference>
<organism evidence="5 6">
    <name type="scientific">Niastella soli</name>
    <dbReference type="NCBI Taxonomy" id="2821487"/>
    <lineage>
        <taxon>Bacteria</taxon>
        <taxon>Pseudomonadati</taxon>
        <taxon>Bacteroidota</taxon>
        <taxon>Chitinophagia</taxon>
        <taxon>Chitinophagales</taxon>
        <taxon>Chitinophagaceae</taxon>
        <taxon>Niastella</taxon>
    </lineage>
</organism>
<sequence>YSGQTDICVGTPIAGRNQQEIEGLIGFFINTLALRSTIDSEISFHNLLQQVRTTVLDAYEHQDVPFEKVVEVVETERDRSHSAIFQAWFVLQNAPESGELHLNEVKLSSEGSADITTKFDLSIGIEESAAGLQIGLTYAADLYRPETMVQLLAHYEQLLQAISYNTNTTVGHLPMMTAAEEDHLLLTLGTATVEYPRSQSIIQLFEQQTALTPDNIAIVFEDTSLTYKMLDEKATQLAVFLQQQGVQHEDRVVVSVKRSWELLVGIIGTLKAGAAFVPVDPAYPAERLQYILKDTGSKLCIGDEGLKQKLSESTAVLCIDLINDWPQINRATGAVQSYRRPSSLAYVIYTSGSTGRPKGVMIEDSALLNHVYGMIQQGNLSACRSFAIFSMLTSDLSHSILFSGLMVGGAIHILSDRVLESGQLVANYLQAHQVDCMKMVSSLWLAYADEAVLTPRKVLVFGGEPLSVHILRLLREAQYNGELYNHYGPTETAIGRCIYKIDLNKKYTNIPIGIPFSNTRLYVVNGSQVLNPVGVAGELYIGGEGIARGYLASPELTAEKFIPDPFSKDAAARVYRTGDIVRWTVDGYLEYIGRKDSQVKINGYRVEPGEVESVLQSCPAIRQGYVLAKKDQYGTLQLIAFVVADTAIDTEDVLQFLQTRLPQYMVPAFITQIQQAPLTPNGKINRQQLAAMDITTSVVLEYEPPRNHQEKVLVQLWQELLHVEAVGIHDNFFRLGGHSLLAIRLISAIRKTLKREVAIRDIFDHPTIASLASAIATRSLYVNMPAVTASPRPDRIPLSFAQERLWFIDRFQGSLQYHMSWVFTIRGILDTAVLEDCFREIIQRHEVLRTVIREYDGEGYQHLLDGFNWRMNCVDEAAILSGGHTIEEYTTAQVLTPFDLSNDAMIRVTLIRISDTEHRLITIIHHIAFDGWSIAILVNELTALYAGRIAGVAADLTPLPVQYADYASWQRAYFEGPVLESKIHYWQQKLQGALPLQLPTDFERPVEQSIQGGTAVKIIGKTLRNQLVALSEQEGVTLFMTLLTAFKILLYRYSGQQDICVGTPVAGRHQQELEGLLGFFINTLVLRSELNGNQSFNTLLHQVKETTLSAYENQDVPFEKIVETLHLTRDASRNPLFQVMLVLRNTPRAELPELGETTIVPDGKTQFTSQFDITFFVTESAEGLHFSVVYCSDLFRHDTILRMTDHFENLLTDLVQNREIPISELNLLTVREQHQLLNAWNDTEAAYPHDKTVIDLFEEQVNKTPDTVALAFGQQQLTYSELNRQANQLAHYLQQMGIEKGELVPICIERSVYMVIAMIGIGKAGAAYVPIDPDYPQQRINYMLEDIGARLIITSEFVTTTRTFDHLVRHIVQLDQDGDTIATCEYNNPPKNLQPDDLQYVIYTSGSTGQPKGVMVPYKGVVNRLYWMYQRYQFNSDVVLLQKTPYIFDVSVWEFFMPLCFGGRLVLCSKEVVHDPLLLITAVEEYGITHIHFVPGMLAVFLQTLDQHLAHRLRSLQHVFCSGEELRPEYVKQHYALLQCPLHNLYGPTEASIEVSSYDTTKNDTSIPIGKPISNVQLYVLDAAAQLLPIGVPGELYIGGVAVAHGYLHQPALTAERFIENPFVPGTRMYRTGDRARWLPDGNIAFLGRKDEQVKVHGYRIELGEIENSLLAYSDIKQAAVIVRETDPGEKQLVGYIVPGPHFSSEKVFAYLRSRLPAYMVPAFLIELAELPLTENGKVNKQLLPHEEMFVITQDNYVAPSNDIEARLTLIWEELLRKKQIGVFDNFFELGGHSLRAMRLAAAVYREFAVAINLKEFFLDPTIQGIARMITNGTSDGIGMPHAGQQMDIVVQEGVTYFGITATQVYWVNDEQDRAFKENDRLHGYVYPCYEIEEALDLAALYNAISYLIQRHESLRSTFHFIDGRYMMKVEEAADPMFLPEFRDYRQTDIRSDEAIDYISYEHHRFRFDKGPLFLVRIIQAADERYIISFGMHHVIYDPWSMEIFLRDLFTAYKAFAEDKQPDLPQLPIQFKEYLSFENQYVRKYYRQHKNYWQSLYPALPGKLHIPGRLSFDEKPMAERKGGSKKFWYTEETIEKLNQLARAHSVSLFVVLQATCKTYLARITGQYDIMIATYVFGRDYLGAEEQIGSYARTVLIRTVFDEKDSFTDGLHKVIRSNEDMRTFRACTLREHLEEIGFPFIQPGATCWQINMQFADTTGIYLSQTELGEISQVIKRGPPRRPGKFILPIDMQFQFHRSNEGLSLNIQYDTSLYDITTIEELAAGYFAYVHEVLNEKHLHLSKSEAHDQNIEREVR</sequence>
<reference evidence="5 6" key="1">
    <citation type="submission" date="2021-03" db="EMBL/GenBank/DDBJ databases">
        <title>Assistant Professor.</title>
        <authorList>
            <person name="Huq M.A."/>
        </authorList>
    </citation>
    <scope>NUCLEOTIDE SEQUENCE [LARGE SCALE GENOMIC DNA]</scope>
    <source>
        <strain evidence="5 6">MAH-29</strain>
    </source>
</reference>
<protein>
    <submittedName>
        <fullName evidence="5">Amino acid adenylation domain-containing protein</fullName>
    </submittedName>
</protein>
<dbReference type="Gene3D" id="3.30.300.30">
    <property type="match status" value="2"/>
</dbReference>
<feature type="domain" description="Carrier" evidence="4">
    <location>
        <begin position="704"/>
        <end position="779"/>
    </location>
</feature>
<dbReference type="InterPro" id="IPR020806">
    <property type="entry name" value="PKS_PP-bd"/>
</dbReference>
<dbReference type="EMBL" id="JAGHKO010000004">
    <property type="protein sequence ID" value="MBO9201551.1"/>
    <property type="molecule type" value="Genomic_DNA"/>
</dbReference>
<dbReference type="NCBIfam" id="NF003417">
    <property type="entry name" value="PRK04813.1"/>
    <property type="match status" value="2"/>
</dbReference>
<evidence type="ECO:0000259" key="4">
    <source>
        <dbReference type="PROSITE" id="PS50075"/>
    </source>
</evidence>
<dbReference type="Proteomes" id="UP000677244">
    <property type="component" value="Unassembled WGS sequence"/>
</dbReference>
<dbReference type="SUPFAM" id="SSF47336">
    <property type="entry name" value="ACP-like"/>
    <property type="match status" value="2"/>
</dbReference>
<evidence type="ECO:0000256" key="3">
    <source>
        <dbReference type="ARBA" id="ARBA00022553"/>
    </source>
</evidence>
<evidence type="ECO:0000256" key="1">
    <source>
        <dbReference type="ARBA" id="ARBA00001957"/>
    </source>
</evidence>
<dbReference type="PROSITE" id="PS00012">
    <property type="entry name" value="PHOSPHOPANTETHEINE"/>
    <property type="match status" value="2"/>
</dbReference>
<accession>A0ABS3YWK5</accession>
<dbReference type="InterPro" id="IPR000873">
    <property type="entry name" value="AMP-dep_synth/lig_dom"/>
</dbReference>
<gene>
    <name evidence="5" type="ORF">J7I42_14815</name>
</gene>